<organism evidence="3">
    <name type="scientific">Metarhizium acridum (strain CQMa 102)</name>
    <dbReference type="NCBI Taxonomy" id="655827"/>
    <lineage>
        <taxon>Eukaryota</taxon>
        <taxon>Fungi</taxon>
        <taxon>Dikarya</taxon>
        <taxon>Ascomycota</taxon>
        <taxon>Pezizomycotina</taxon>
        <taxon>Sordariomycetes</taxon>
        <taxon>Hypocreomycetidae</taxon>
        <taxon>Hypocreales</taxon>
        <taxon>Clavicipitaceae</taxon>
        <taxon>Metarhizium</taxon>
    </lineage>
</organism>
<protein>
    <submittedName>
        <fullName evidence="2">Nucleotide exchange factor SIL1</fullName>
    </submittedName>
</protein>
<dbReference type="HOGENOM" id="CLU_034955_1_0_1"/>
<dbReference type="EMBL" id="GL698496">
    <property type="protein sequence ID" value="EFY89765.1"/>
    <property type="molecule type" value="Genomic_DNA"/>
</dbReference>
<dbReference type="AlphaFoldDB" id="E9E2U9"/>
<evidence type="ECO:0000313" key="2">
    <source>
        <dbReference type="EMBL" id="EFY89765.1"/>
    </source>
</evidence>
<dbReference type="GeneID" id="19248508"/>
<name>E9E2U9_METAQ</name>
<feature type="chain" id="PRO_5003238452" evidence="1">
    <location>
        <begin position="33"/>
        <end position="419"/>
    </location>
</feature>
<dbReference type="Gene3D" id="1.25.10.10">
    <property type="entry name" value="Leucine-rich Repeat Variant"/>
    <property type="match status" value="1"/>
</dbReference>
<evidence type="ECO:0000313" key="3">
    <source>
        <dbReference type="Proteomes" id="UP000002499"/>
    </source>
</evidence>
<dbReference type="InterPro" id="IPR011989">
    <property type="entry name" value="ARM-like"/>
</dbReference>
<gene>
    <name evidence="2" type="ORF">MAC_04197</name>
</gene>
<dbReference type="STRING" id="655827.E9E2U9"/>
<dbReference type="KEGG" id="maw:19248508"/>
<sequence>MPGSRSKPNHLPMMLAMVVGLILCIFSAPSIAHDSNSSNAPKPDLICHTSNPDECYPRVFQPTEEFQIVHDDQELPNGLHVRLNIWTGQKEAKINVPGEADPSLEGLPVDQAVVMVDPEEQRDGPKIPKGAPEYEPVGKVMGPEHESAALAEGLNMLKSGISKSGQAFDDALETLEDLSHDMYYGLKIAQDTEAIEALLCLMCGQSAPTTDGADPHDQQAASILAGVFQNNPAALKEVTAFWPQLLVESRCPNTGKSLHLRLYSSVEPSRNGDGANAQQAAARVKSKVAVINGLIKDGSIRKHFLREGGMESLLKVLIPEDKAWARAQRKVGQLVLDNFLDENMGAALGEWPYLPKLGDEICQTEDSGTAEGCWDYHVARIMKSSSEASEEEEDWSRQLIDRLVAARKEKNNERKHEEL</sequence>
<dbReference type="eggNOG" id="KOG2160">
    <property type="taxonomic scope" value="Eukaryota"/>
</dbReference>
<accession>E9E2U9</accession>
<reference evidence="2 3" key="1">
    <citation type="journal article" date="2011" name="PLoS Genet.">
        <title>Genome sequencing and comparative transcriptomics of the model entomopathogenic fungi Metarhizium anisopliae and M. acridum.</title>
        <authorList>
            <person name="Gao Q."/>
            <person name="Jin K."/>
            <person name="Ying S.H."/>
            <person name="Zhang Y."/>
            <person name="Xiao G."/>
            <person name="Shang Y."/>
            <person name="Duan Z."/>
            <person name="Hu X."/>
            <person name="Xie X.Q."/>
            <person name="Zhou G."/>
            <person name="Peng G."/>
            <person name="Luo Z."/>
            <person name="Huang W."/>
            <person name="Wang B."/>
            <person name="Fang W."/>
            <person name="Wang S."/>
            <person name="Zhong Y."/>
            <person name="Ma L.J."/>
            <person name="St Leger R.J."/>
            <person name="Zhao G.P."/>
            <person name="Pei Y."/>
            <person name="Feng M.G."/>
            <person name="Xia Y."/>
            <person name="Wang C."/>
        </authorList>
    </citation>
    <scope>NUCLEOTIDE SEQUENCE [LARGE SCALE GENOMIC DNA]</scope>
    <source>
        <strain evidence="2 3">CQMa 102</strain>
    </source>
</reference>
<evidence type="ECO:0000256" key="1">
    <source>
        <dbReference type="SAM" id="SignalP"/>
    </source>
</evidence>
<feature type="signal peptide" evidence="1">
    <location>
        <begin position="1"/>
        <end position="32"/>
    </location>
</feature>
<dbReference type="OMA" id="NVPDEGN"/>
<dbReference type="OrthoDB" id="448649at2759"/>
<proteinExistence type="predicted"/>
<dbReference type="InParanoid" id="E9E2U9"/>
<keyword evidence="3" id="KW-1185">Reference proteome</keyword>
<keyword evidence="1" id="KW-0732">Signal</keyword>
<dbReference type="Proteomes" id="UP000002499">
    <property type="component" value="Unassembled WGS sequence"/>
</dbReference>